<keyword evidence="4" id="KW-0862">Zinc</keyword>
<keyword evidence="3" id="KW-0378">Hydrolase</keyword>
<evidence type="ECO:0000259" key="6">
    <source>
        <dbReference type="PROSITE" id="PS50249"/>
    </source>
</evidence>
<dbReference type="PANTHER" id="PTHR30471:SF3">
    <property type="entry name" value="UPF0758 PROTEIN YEES-RELATED"/>
    <property type="match status" value="1"/>
</dbReference>
<evidence type="ECO:0000256" key="5">
    <source>
        <dbReference type="ARBA" id="ARBA00023049"/>
    </source>
</evidence>
<dbReference type="InterPro" id="IPR020891">
    <property type="entry name" value="UPF0758_CS"/>
</dbReference>
<evidence type="ECO:0000256" key="4">
    <source>
        <dbReference type="ARBA" id="ARBA00022833"/>
    </source>
</evidence>
<reference evidence="7 8" key="1">
    <citation type="journal article" date="2011" name="Stand. Genomic Sci.">
        <title>Complete genome sequence of Weeksella virosa type strain (9751).</title>
        <authorList>
            <person name="Lang E."/>
            <person name="Teshima H."/>
            <person name="Lucas S."/>
            <person name="Lapidus A."/>
            <person name="Hammon N."/>
            <person name="Deshpande S."/>
            <person name="Nolan M."/>
            <person name="Cheng J.F."/>
            <person name="Pitluck S."/>
            <person name="Liolios K."/>
            <person name="Pagani I."/>
            <person name="Mikhailova N."/>
            <person name="Ivanova N."/>
            <person name="Mavromatis K."/>
            <person name="Pati A."/>
            <person name="Tapia R."/>
            <person name="Han C."/>
            <person name="Goodwin L."/>
            <person name="Chen A."/>
            <person name="Palaniappan K."/>
            <person name="Land M."/>
            <person name="Hauser L."/>
            <person name="Chang Y.J."/>
            <person name="Jeffries C.D."/>
            <person name="Brambilla E.M."/>
            <person name="Kopitz M."/>
            <person name="Rohde M."/>
            <person name="Goker M."/>
            <person name="Tindall B.J."/>
            <person name="Detter J.C."/>
            <person name="Woyke T."/>
            <person name="Bristow J."/>
            <person name="Eisen J.A."/>
            <person name="Markowitz V."/>
            <person name="Hugenholtz P."/>
            <person name="Klenk H.P."/>
            <person name="Kyrpides N.C."/>
        </authorList>
    </citation>
    <scope>NUCLEOTIDE SEQUENCE [LARGE SCALE GENOMIC DNA]</scope>
    <source>
        <strain evidence="8">ATCC 43766 / DSM 16922 / JCM 21250 / NBRC 16016 / NCTC 11634 / CL345/78</strain>
    </source>
</reference>
<proteinExistence type="predicted"/>
<dbReference type="AlphaFoldDB" id="F0P2W1"/>
<dbReference type="PANTHER" id="PTHR30471">
    <property type="entry name" value="DNA REPAIR PROTEIN RADC"/>
    <property type="match status" value="1"/>
</dbReference>
<evidence type="ECO:0000313" key="8">
    <source>
        <dbReference type="Proteomes" id="UP000008641"/>
    </source>
</evidence>
<dbReference type="InterPro" id="IPR001405">
    <property type="entry name" value="UPF0758"/>
</dbReference>
<keyword evidence="2" id="KW-0479">Metal-binding</keyword>
<dbReference type="PROSITE" id="PS50249">
    <property type="entry name" value="MPN"/>
    <property type="match status" value="1"/>
</dbReference>
<dbReference type="GO" id="GO:0008237">
    <property type="term" value="F:metallopeptidase activity"/>
    <property type="evidence" value="ECO:0007669"/>
    <property type="project" value="UniProtKB-KW"/>
</dbReference>
<name>F0P2W1_WEEVC</name>
<dbReference type="EMBL" id="CP002455">
    <property type="protein sequence ID" value="ADX66851.1"/>
    <property type="molecule type" value="Genomic_DNA"/>
</dbReference>
<organism evidence="7 8">
    <name type="scientific">Weeksella virosa (strain ATCC 43766 / DSM 16922 / JCM 21250 / CCUG 30538 / CDC 9751 / IAM 14551 / NBRC 16016 / NCTC 11634 / CL345/78)</name>
    <dbReference type="NCBI Taxonomy" id="865938"/>
    <lineage>
        <taxon>Bacteria</taxon>
        <taxon>Pseudomonadati</taxon>
        <taxon>Bacteroidota</taxon>
        <taxon>Flavobacteriia</taxon>
        <taxon>Flavobacteriales</taxon>
        <taxon>Weeksellaceae</taxon>
        <taxon>Weeksella</taxon>
    </lineage>
</organism>
<keyword evidence="1" id="KW-0645">Protease</keyword>
<evidence type="ECO:0000256" key="3">
    <source>
        <dbReference type="ARBA" id="ARBA00022801"/>
    </source>
</evidence>
<dbReference type="STRING" id="865938.Weevi_0125"/>
<keyword evidence="8" id="KW-1185">Reference proteome</keyword>
<dbReference type="GO" id="GO:0046872">
    <property type="term" value="F:metal ion binding"/>
    <property type="evidence" value="ECO:0007669"/>
    <property type="project" value="UniProtKB-KW"/>
</dbReference>
<dbReference type="InterPro" id="IPR025657">
    <property type="entry name" value="RadC_JAB"/>
</dbReference>
<dbReference type="GO" id="GO:0006508">
    <property type="term" value="P:proteolysis"/>
    <property type="evidence" value="ECO:0007669"/>
    <property type="project" value="UniProtKB-KW"/>
</dbReference>
<accession>F0P2W1</accession>
<evidence type="ECO:0000256" key="1">
    <source>
        <dbReference type="ARBA" id="ARBA00022670"/>
    </source>
</evidence>
<reference evidence="8" key="2">
    <citation type="journal article" date="2011" name="Stand. Genomic Sci.">
        <title>Complete genome sequence of Weeksella virosa type strain (9751T).</title>
        <authorList>
            <person name="Lang E."/>
            <person name="Teshima H."/>
            <person name="Lucas S."/>
            <person name="Lapidus A."/>
            <person name="Hammon N."/>
            <person name="Deshpande S."/>
            <person name="Nolan M."/>
            <person name="Cheng J."/>
            <person name="Pitluck S."/>
            <person name="Liolios K."/>
            <person name="Pagani I."/>
            <person name="Mikhailova N."/>
            <person name="Ivanova N."/>
            <person name="Mavromatis K."/>
            <person name="Pati A."/>
            <person name="Tapia R."/>
            <person name="Han C."/>
            <person name="Goodwin L."/>
            <person name="Chen A."/>
            <person name="Palaniappan K."/>
            <person name="Land M."/>
            <person name="Hauser L."/>
            <person name="Chang Y."/>
            <person name="Jeffries C."/>
            <person name="Brambilla E."/>
            <person name="Kopitz M."/>
            <person name="Rohde M."/>
            <person name="Goker M."/>
            <person name="Tindall B."/>
            <person name="Detter J."/>
            <person name="Woyke T."/>
            <person name="Bristow J."/>
            <person name="Eisen J."/>
            <person name="Markowitz V."/>
            <person name="Hugenholtz P."/>
            <person name="Klenk H."/>
            <person name="Kyrpides N."/>
        </authorList>
    </citation>
    <scope>NUCLEOTIDE SEQUENCE [LARGE SCALE GENOMIC DNA]</scope>
    <source>
        <strain evidence="8">ATCC 43766 / DSM 16922 / JCM 21250 / NBRC 16016 / NCTC 11634 / CL345/78</strain>
    </source>
</reference>
<feature type="domain" description="MPN" evidence="6">
    <location>
        <begin position="27"/>
        <end position="153"/>
    </location>
</feature>
<dbReference type="eggNOG" id="COG2003">
    <property type="taxonomic scope" value="Bacteria"/>
</dbReference>
<evidence type="ECO:0000313" key="7">
    <source>
        <dbReference type="EMBL" id="ADX66851.1"/>
    </source>
</evidence>
<protein>
    <submittedName>
        <fullName evidence="7">DNA repair protein RadC</fullName>
    </submittedName>
</protein>
<dbReference type="SUPFAM" id="SSF102712">
    <property type="entry name" value="JAB1/MPN domain"/>
    <property type="match status" value="1"/>
</dbReference>
<dbReference type="KEGG" id="wvi:Weevi_0125"/>
<gene>
    <name evidence="7" type="ordered locus">Weevi_0125</name>
</gene>
<evidence type="ECO:0000256" key="2">
    <source>
        <dbReference type="ARBA" id="ARBA00022723"/>
    </source>
</evidence>
<dbReference type="OrthoDB" id="9804482at2"/>
<dbReference type="Pfam" id="PF04002">
    <property type="entry name" value="RadC"/>
    <property type="match status" value="1"/>
</dbReference>
<dbReference type="PROSITE" id="PS01302">
    <property type="entry name" value="UPF0758"/>
    <property type="match status" value="1"/>
</dbReference>
<dbReference type="Gene3D" id="3.40.140.10">
    <property type="entry name" value="Cytidine Deaminase, domain 2"/>
    <property type="match status" value="1"/>
</dbReference>
<dbReference type="HOGENOM" id="CLU_073529_3_0_10"/>
<dbReference type="InterPro" id="IPR037518">
    <property type="entry name" value="MPN"/>
</dbReference>
<dbReference type="RefSeq" id="WP_013597243.1">
    <property type="nucleotide sequence ID" value="NC_015144.1"/>
</dbReference>
<sequence>MRVTDKKKLYKVPEMKITFSRLIKDPVIVSSHEDAATVFHTMWDDSLINIQEQFCVIFLNQANHVLGFRVLNTGMRSTSLVDKPLLISLALGCRAASVIIAHNHPSGNLQPSIADRELTQDIKRKCEFFDIKLLDHFIITSDGHYSFAINNIL</sequence>
<keyword evidence="5" id="KW-0482">Metalloprotease</keyword>
<dbReference type="CDD" id="cd08071">
    <property type="entry name" value="MPN_DUF2466"/>
    <property type="match status" value="1"/>
</dbReference>
<dbReference type="Proteomes" id="UP000008641">
    <property type="component" value="Chromosome"/>
</dbReference>